<dbReference type="InterPro" id="IPR009678">
    <property type="entry name" value="Phage_tail_completion_R"/>
</dbReference>
<dbReference type="RefSeq" id="WP_133815736.1">
    <property type="nucleotide sequence ID" value="NZ_CAWPIF010000008.1"/>
</dbReference>
<dbReference type="EMBL" id="PUJU01000008">
    <property type="protein sequence ID" value="NHB87183.1"/>
    <property type="molecule type" value="Genomic_DNA"/>
</dbReference>
<keyword evidence="2" id="KW-1185">Reference proteome</keyword>
<gene>
    <name evidence="1" type="ORF">C5471_05435</name>
</gene>
<organism evidence="1 2">
    <name type="scientific">Photorhabdus tasmaniensis</name>
    <dbReference type="NCBI Taxonomy" id="1004159"/>
    <lineage>
        <taxon>Bacteria</taxon>
        <taxon>Pseudomonadati</taxon>
        <taxon>Pseudomonadota</taxon>
        <taxon>Gammaproteobacteria</taxon>
        <taxon>Enterobacterales</taxon>
        <taxon>Morganellaceae</taxon>
        <taxon>Photorhabdus</taxon>
    </lineage>
</organism>
<evidence type="ECO:0000313" key="1">
    <source>
        <dbReference type="EMBL" id="NHB87183.1"/>
    </source>
</evidence>
<evidence type="ECO:0000313" key="2">
    <source>
        <dbReference type="Proteomes" id="UP000697802"/>
    </source>
</evidence>
<proteinExistence type="predicted"/>
<protein>
    <submittedName>
        <fullName evidence="1">Phage tail protein</fullName>
    </submittedName>
</protein>
<dbReference type="Pfam" id="PF06891">
    <property type="entry name" value="P2_Phage_GpR"/>
    <property type="match status" value="1"/>
</dbReference>
<name>A0ABX0GDM6_9GAMM</name>
<reference evidence="1 2" key="1">
    <citation type="submission" date="2018-02" db="EMBL/GenBank/DDBJ databases">
        <authorList>
            <person name="Machado R.A."/>
        </authorList>
    </citation>
    <scope>NUCLEOTIDE SEQUENCE [LARGE SCALE GENOMIC DNA]</scope>
    <source>
        <strain evidence="1 2">T327</strain>
    </source>
</reference>
<dbReference type="Proteomes" id="UP000697802">
    <property type="component" value="Unassembled WGS sequence"/>
</dbReference>
<accession>A0ABX0GDM6</accession>
<comment type="caution">
    <text evidence="1">The sequence shown here is derived from an EMBL/GenBank/DDBJ whole genome shotgun (WGS) entry which is preliminary data.</text>
</comment>
<sequence length="164" mass="18575">MSQIESLTEFLIEHMPPRAMQQFSSAVDNASLIPAAKNLGLDQRRLGIFRYTAVLNWGDFPYRICPPARLYALVLIWIEQFSNELYEELDVAAPTVDIEFDEEFTSPLEITLELADSVDICLSEDGDILIDEKRYSLANPALWTATRGWLYATDQNGAPLDKKS</sequence>